<feature type="chain" id="PRO_5032557833" evidence="1">
    <location>
        <begin position="25"/>
        <end position="163"/>
    </location>
</feature>
<dbReference type="EMBL" id="CAJNOR010002023">
    <property type="protein sequence ID" value="CAF1236263.1"/>
    <property type="molecule type" value="Genomic_DNA"/>
</dbReference>
<feature type="signal peptide" evidence="1">
    <location>
        <begin position="1"/>
        <end position="24"/>
    </location>
</feature>
<organism evidence="2 3">
    <name type="scientific">Adineta ricciae</name>
    <name type="common">Rotifer</name>
    <dbReference type="NCBI Taxonomy" id="249248"/>
    <lineage>
        <taxon>Eukaryota</taxon>
        <taxon>Metazoa</taxon>
        <taxon>Spiralia</taxon>
        <taxon>Gnathifera</taxon>
        <taxon>Rotifera</taxon>
        <taxon>Eurotatoria</taxon>
        <taxon>Bdelloidea</taxon>
        <taxon>Adinetida</taxon>
        <taxon>Adinetidae</taxon>
        <taxon>Adineta</taxon>
    </lineage>
</organism>
<proteinExistence type="predicted"/>
<evidence type="ECO:0000313" key="2">
    <source>
        <dbReference type="EMBL" id="CAF1236263.1"/>
    </source>
</evidence>
<evidence type="ECO:0000256" key="1">
    <source>
        <dbReference type="SAM" id="SignalP"/>
    </source>
</evidence>
<sequence length="163" mass="18575">MSLINILSPITILILCMVVQCSYAQENFFVRAVNRARLKKEILADMQFILRDATPQQQKSLQHHIPLCLAKEGEFEGLFNATIELWELFIKETKRTVDVEIRANAAVKKILDSLGKILDKLTDQQLEAVSKVVSYVEGHHGDRPAFRWILTQAFEVCVYGVSD</sequence>
<keyword evidence="1" id="KW-0732">Signal</keyword>
<accession>A0A814Z2A5</accession>
<protein>
    <submittedName>
        <fullName evidence="2">Uncharacterized protein</fullName>
    </submittedName>
</protein>
<dbReference type="Proteomes" id="UP000663828">
    <property type="component" value="Unassembled WGS sequence"/>
</dbReference>
<reference evidence="2" key="1">
    <citation type="submission" date="2021-02" db="EMBL/GenBank/DDBJ databases">
        <authorList>
            <person name="Nowell W R."/>
        </authorList>
    </citation>
    <scope>NUCLEOTIDE SEQUENCE</scope>
</reference>
<gene>
    <name evidence="2" type="ORF">XAT740_LOCUS25496</name>
</gene>
<comment type="caution">
    <text evidence="2">The sequence shown here is derived from an EMBL/GenBank/DDBJ whole genome shotgun (WGS) entry which is preliminary data.</text>
</comment>
<evidence type="ECO:0000313" key="3">
    <source>
        <dbReference type="Proteomes" id="UP000663828"/>
    </source>
</evidence>
<keyword evidence="3" id="KW-1185">Reference proteome</keyword>
<name>A0A814Z2A5_ADIRI</name>
<dbReference type="AlphaFoldDB" id="A0A814Z2A5"/>